<dbReference type="AlphaFoldDB" id="A0A1G7C7I3"/>
<organism evidence="1 2">
    <name type="scientific">Niabella drilacis (strain DSM 25811 / CCM 8410 / CCUG 62505 / LMG 26954 / E90)</name>
    <dbReference type="NCBI Taxonomy" id="1285928"/>
    <lineage>
        <taxon>Bacteria</taxon>
        <taxon>Pseudomonadati</taxon>
        <taxon>Bacteroidota</taxon>
        <taxon>Chitinophagia</taxon>
        <taxon>Chitinophagales</taxon>
        <taxon>Chitinophagaceae</taxon>
        <taxon>Niabella</taxon>
    </lineage>
</organism>
<dbReference type="Proteomes" id="UP000198757">
    <property type="component" value="Unassembled WGS sequence"/>
</dbReference>
<proteinExistence type="predicted"/>
<name>A0A1G7C7I3_NIADE</name>
<evidence type="ECO:0000313" key="2">
    <source>
        <dbReference type="Proteomes" id="UP000198757"/>
    </source>
</evidence>
<dbReference type="EMBL" id="FMZO01000039">
    <property type="protein sequence ID" value="SDE34636.1"/>
    <property type="molecule type" value="Genomic_DNA"/>
</dbReference>
<keyword evidence="2" id="KW-1185">Reference proteome</keyword>
<dbReference type="RefSeq" id="WP_176954565.1">
    <property type="nucleotide sequence ID" value="NZ_FMZO01000039.1"/>
</dbReference>
<reference evidence="2" key="1">
    <citation type="submission" date="2016-10" db="EMBL/GenBank/DDBJ databases">
        <authorList>
            <person name="Varghese N."/>
            <person name="Submissions S."/>
        </authorList>
    </citation>
    <scope>NUCLEOTIDE SEQUENCE [LARGE SCALE GENOMIC DNA]</scope>
    <source>
        <strain evidence="2">DSM 25811 / CCM 8410 / LMG 26954 / E90</strain>
    </source>
</reference>
<evidence type="ECO:0000313" key="1">
    <source>
        <dbReference type="EMBL" id="SDE34636.1"/>
    </source>
</evidence>
<evidence type="ECO:0008006" key="3">
    <source>
        <dbReference type="Google" id="ProtNLM"/>
    </source>
</evidence>
<sequence length="143" mass="16648">MRQCILLLFVFTCAISSRGQRNVPVHIVRESNLICGFSTNAVIDSSLWQRYLDDRLFLAPEVTTKIPEGVYEVEILYIVDTSGWFHLYKVRKDPGFGLGKRVEQLLLKGCPYRWSPATQNGRPVKSYHRQLLVFDTKHWRGYK</sequence>
<protein>
    <recommendedName>
        <fullName evidence="3">TonB protein C-terminal</fullName>
    </recommendedName>
</protein>
<gene>
    <name evidence="1" type="ORF">SAMN04487894_1397</name>
</gene>
<dbReference type="STRING" id="1285928.SAMN04487894_1397"/>
<accession>A0A1G7C7I3</accession>